<evidence type="ECO:0000313" key="3">
    <source>
        <dbReference type="Proteomes" id="UP000799753"/>
    </source>
</evidence>
<gene>
    <name evidence="2" type="ORF">P280DRAFT_511578</name>
</gene>
<feature type="compositionally biased region" description="Low complexity" evidence="1">
    <location>
        <begin position="111"/>
        <end position="127"/>
    </location>
</feature>
<dbReference type="EMBL" id="MU006813">
    <property type="protein sequence ID" value="KAF2634824.1"/>
    <property type="molecule type" value="Genomic_DNA"/>
</dbReference>
<organism evidence="2 3">
    <name type="scientific">Massarina eburnea CBS 473.64</name>
    <dbReference type="NCBI Taxonomy" id="1395130"/>
    <lineage>
        <taxon>Eukaryota</taxon>
        <taxon>Fungi</taxon>
        <taxon>Dikarya</taxon>
        <taxon>Ascomycota</taxon>
        <taxon>Pezizomycotina</taxon>
        <taxon>Dothideomycetes</taxon>
        <taxon>Pleosporomycetidae</taxon>
        <taxon>Pleosporales</taxon>
        <taxon>Massarineae</taxon>
        <taxon>Massarinaceae</taxon>
        <taxon>Massarina</taxon>
    </lineage>
</organism>
<reference evidence="2" key="1">
    <citation type="journal article" date="2020" name="Stud. Mycol.">
        <title>101 Dothideomycetes genomes: a test case for predicting lifestyles and emergence of pathogens.</title>
        <authorList>
            <person name="Haridas S."/>
            <person name="Albert R."/>
            <person name="Binder M."/>
            <person name="Bloem J."/>
            <person name="Labutti K."/>
            <person name="Salamov A."/>
            <person name="Andreopoulos B."/>
            <person name="Baker S."/>
            <person name="Barry K."/>
            <person name="Bills G."/>
            <person name="Bluhm B."/>
            <person name="Cannon C."/>
            <person name="Castanera R."/>
            <person name="Culley D."/>
            <person name="Daum C."/>
            <person name="Ezra D."/>
            <person name="Gonzalez J."/>
            <person name="Henrissat B."/>
            <person name="Kuo A."/>
            <person name="Liang C."/>
            <person name="Lipzen A."/>
            <person name="Lutzoni F."/>
            <person name="Magnuson J."/>
            <person name="Mondo S."/>
            <person name="Nolan M."/>
            <person name="Ohm R."/>
            <person name="Pangilinan J."/>
            <person name="Park H.-J."/>
            <person name="Ramirez L."/>
            <person name="Alfaro M."/>
            <person name="Sun H."/>
            <person name="Tritt A."/>
            <person name="Yoshinaga Y."/>
            <person name="Zwiers L.-H."/>
            <person name="Turgeon B."/>
            <person name="Goodwin S."/>
            <person name="Spatafora J."/>
            <person name="Crous P."/>
            <person name="Grigoriev I."/>
        </authorList>
    </citation>
    <scope>NUCLEOTIDE SEQUENCE</scope>
    <source>
        <strain evidence="2">CBS 473.64</strain>
    </source>
</reference>
<name>A0A6A6RLB8_9PLEO</name>
<protein>
    <submittedName>
        <fullName evidence="2">Uncharacterized protein</fullName>
    </submittedName>
</protein>
<accession>A0A6A6RLB8</accession>
<dbReference type="AlphaFoldDB" id="A0A6A6RLB8"/>
<evidence type="ECO:0000256" key="1">
    <source>
        <dbReference type="SAM" id="MobiDB-lite"/>
    </source>
</evidence>
<keyword evidence="3" id="KW-1185">Reference proteome</keyword>
<sequence length="393" mass="42214">MTLVVGMNKCTLHHQPQTGHGILDDRCFWPAYGGFQPCLLLASAFYMCPWGRMMACTPASTTGEVTSWPDAVSTSALSGCDVAARRVVASSYLSIHPSIHLSISPSIHLCHPSPQQQAGGQQTAATAISESEQQRVSAPGMQSDRYKPSRPATGPAPAGISAAAVSRTIRSAFVRRNRRLPDIRAPISTWASATCDDGRKTKKSLQATVALGRAACEGREIEAEAGRLGTWAARTKCCGCGLAWHRASGQSEACDPPDALRAATRRRAVPALPEVTFLRALEAANPVGTSRDKYFPLKLQRHDGEFWLRGDGHVGTVNSFAAYGNATEIGHLPGTEKDGAVCRRDPGTSHVERQWWSDAEGGAKGRFDGQVEKGRPTAELQQTLHLRPAPSRQ</sequence>
<feature type="region of interest" description="Disordered" evidence="1">
    <location>
        <begin position="111"/>
        <end position="161"/>
    </location>
</feature>
<proteinExistence type="predicted"/>
<evidence type="ECO:0000313" key="2">
    <source>
        <dbReference type="EMBL" id="KAF2634824.1"/>
    </source>
</evidence>
<dbReference type="Proteomes" id="UP000799753">
    <property type="component" value="Unassembled WGS sequence"/>
</dbReference>